<proteinExistence type="predicted"/>
<evidence type="ECO:0000313" key="2">
    <source>
        <dbReference type="Proteomes" id="UP000824533"/>
    </source>
</evidence>
<sequence length="581" mass="67255">MQRHSRSESLGRYPDKDVEKFHLNDGNNYSEQRKKTRRIFAVDYLVDYTANSNLHGLKYIGEKERTLVEKVFWFVAIIISIGFCAHLIKNLWNKWDQTPVIVSFAETTTPVWQIPYPAVTVCLETKARASIYNFTEKFHAYNDGNLTEEEMHQHEDIAMVCDPHLPPATGRKYAPGPEILEHLKEVAPNLTQAIFGCKWQGTPTQNCSNLFYPVLTEEGICYTFNTMGSQELLRTENLQTDYPYLEFERETESWSLDKGYASNASVETYPHRGSGYGAQSGLIFLLSAFEYDLDYLCKGPVQGFKVLLHNPAELPRLSQQYFRVPIDHEAVVAVKPNMMTTSEALRPYKAERRQCYFQDERYLKYFKVYTQANCEMECLSNFTYTRCGCVHFGVPYSQNMTVCSAANMVCLNKAQMELVTIEIETGLDQYKDDNETENLIKSREVSRHCKCLPACNSIEYEPEISQAYYDWKSLFKAWKMNFSDPEYQGMKIARVMIFFKEGQFITSKRSELYGETDFMANCGGLLGLFMGFSILSLVEIFYFITLRFGCIFWRKKNKKYNVNPIEDDGNTTLKLNKHAFD</sequence>
<accession>A0ACC1CSL1</accession>
<organism evidence="1 2">
    <name type="scientific">Dendrolimus kikuchii</name>
    <dbReference type="NCBI Taxonomy" id="765133"/>
    <lineage>
        <taxon>Eukaryota</taxon>
        <taxon>Metazoa</taxon>
        <taxon>Ecdysozoa</taxon>
        <taxon>Arthropoda</taxon>
        <taxon>Hexapoda</taxon>
        <taxon>Insecta</taxon>
        <taxon>Pterygota</taxon>
        <taxon>Neoptera</taxon>
        <taxon>Endopterygota</taxon>
        <taxon>Lepidoptera</taxon>
        <taxon>Glossata</taxon>
        <taxon>Ditrysia</taxon>
        <taxon>Bombycoidea</taxon>
        <taxon>Lasiocampidae</taxon>
        <taxon>Dendrolimus</taxon>
    </lineage>
</organism>
<evidence type="ECO:0000313" key="1">
    <source>
        <dbReference type="EMBL" id="KAJ0174664.1"/>
    </source>
</evidence>
<dbReference type="EMBL" id="CM034403">
    <property type="protein sequence ID" value="KAJ0174664.1"/>
    <property type="molecule type" value="Genomic_DNA"/>
</dbReference>
<keyword evidence="2" id="KW-1185">Reference proteome</keyword>
<dbReference type="Proteomes" id="UP000824533">
    <property type="component" value="Linkage Group LG17"/>
</dbReference>
<protein>
    <submittedName>
        <fullName evidence="1">Uncharacterized protein</fullName>
    </submittedName>
</protein>
<gene>
    <name evidence="1" type="ORF">K1T71_009772</name>
</gene>
<comment type="caution">
    <text evidence="1">The sequence shown here is derived from an EMBL/GenBank/DDBJ whole genome shotgun (WGS) entry which is preliminary data.</text>
</comment>
<name>A0ACC1CSL1_9NEOP</name>
<reference evidence="1 2" key="1">
    <citation type="journal article" date="2021" name="Front. Genet.">
        <title>Chromosome-Level Genome Assembly Reveals Significant Gene Expansion in the Toll and IMD Signaling Pathways of Dendrolimus kikuchii.</title>
        <authorList>
            <person name="Zhou J."/>
            <person name="Wu P."/>
            <person name="Xiong Z."/>
            <person name="Liu N."/>
            <person name="Zhao N."/>
            <person name="Ji M."/>
            <person name="Qiu Y."/>
            <person name="Yang B."/>
        </authorList>
    </citation>
    <scope>NUCLEOTIDE SEQUENCE [LARGE SCALE GENOMIC DNA]</scope>
    <source>
        <strain evidence="1">Ann1</strain>
    </source>
</reference>